<accession>A0A395JEQ7</accession>
<keyword evidence="4" id="KW-1185">Reference proteome</keyword>
<sequence length="73" mass="8733">MSQSETNQKEWEDEQNWVPWFGIYSSTMDSRLWVRKRMPAWGWTINFGHSNGKITFWLILGFVSLILLTAVFY</sequence>
<feature type="transmembrane region" description="Helical" evidence="1">
    <location>
        <begin position="54"/>
        <end position="72"/>
    </location>
</feature>
<dbReference type="RefSeq" id="WP_113955856.1">
    <property type="nucleotide sequence ID" value="NZ_QNRT01000009.1"/>
</dbReference>
<evidence type="ECO:0000256" key="1">
    <source>
        <dbReference type="SAM" id="Phobius"/>
    </source>
</evidence>
<keyword evidence="1" id="KW-0812">Transmembrane</keyword>
<keyword evidence="1" id="KW-0472">Membrane</keyword>
<comment type="caution">
    <text evidence="3">The sequence shown here is derived from an EMBL/GenBank/DDBJ whole genome shotgun (WGS) entry which is preliminary data.</text>
</comment>
<dbReference type="InterPro" id="IPR043831">
    <property type="entry name" value="DUF5808"/>
</dbReference>
<evidence type="ECO:0000313" key="3">
    <source>
        <dbReference type="EMBL" id="RBP47130.1"/>
    </source>
</evidence>
<dbReference type="InParanoid" id="A0A395JEQ7"/>
<dbReference type="EMBL" id="QNRT01000009">
    <property type="protein sequence ID" value="RBP47130.1"/>
    <property type="molecule type" value="Genomic_DNA"/>
</dbReference>
<gene>
    <name evidence="3" type="ORF">DFR28_1092</name>
</gene>
<dbReference type="Proteomes" id="UP000253083">
    <property type="component" value="Unassembled WGS sequence"/>
</dbReference>
<dbReference type="Pfam" id="PF19124">
    <property type="entry name" value="DUF5808"/>
    <property type="match status" value="1"/>
</dbReference>
<reference evidence="3 4" key="1">
    <citation type="submission" date="2018-06" db="EMBL/GenBank/DDBJ databases">
        <title>Genomic Encyclopedia of Type Strains, Phase IV (KMG-IV): sequencing the most valuable type-strain genomes for metagenomic binning, comparative biology and taxonomic classification.</title>
        <authorList>
            <person name="Goeker M."/>
        </authorList>
    </citation>
    <scope>NUCLEOTIDE SEQUENCE [LARGE SCALE GENOMIC DNA]</scope>
    <source>
        <strain evidence="3 4">DSM 24032</strain>
    </source>
</reference>
<protein>
    <recommendedName>
        <fullName evidence="2">DUF5808 domain-containing protein</fullName>
    </recommendedName>
</protein>
<keyword evidence="1" id="KW-1133">Transmembrane helix</keyword>
<name>A0A395JEQ7_9GAMM</name>
<dbReference type="OrthoDB" id="6059111at2"/>
<evidence type="ECO:0000259" key="2">
    <source>
        <dbReference type="Pfam" id="PF19124"/>
    </source>
</evidence>
<dbReference type="AlphaFoldDB" id="A0A395JEQ7"/>
<feature type="domain" description="DUF5808" evidence="2">
    <location>
        <begin position="29"/>
        <end position="49"/>
    </location>
</feature>
<evidence type="ECO:0000313" key="4">
    <source>
        <dbReference type="Proteomes" id="UP000253083"/>
    </source>
</evidence>
<organism evidence="3 4">
    <name type="scientific">Arenicella xantha</name>
    <dbReference type="NCBI Taxonomy" id="644221"/>
    <lineage>
        <taxon>Bacteria</taxon>
        <taxon>Pseudomonadati</taxon>
        <taxon>Pseudomonadota</taxon>
        <taxon>Gammaproteobacteria</taxon>
        <taxon>Arenicellales</taxon>
        <taxon>Arenicellaceae</taxon>
        <taxon>Arenicella</taxon>
    </lineage>
</organism>
<proteinExistence type="predicted"/>